<reference evidence="2" key="1">
    <citation type="submission" date="2020-11" db="EMBL/GenBank/DDBJ databases">
        <authorList>
            <consortium name="DOE Joint Genome Institute"/>
            <person name="Ahrendt S."/>
            <person name="Riley R."/>
            <person name="Andreopoulos W."/>
            <person name="Labutti K."/>
            <person name="Pangilinan J."/>
            <person name="Ruiz-Duenas F.J."/>
            <person name="Barrasa J.M."/>
            <person name="Sanchez-Garcia M."/>
            <person name="Camarero S."/>
            <person name="Miyauchi S."/>
            <person name="Serrano A."/>
            <person name="Linde D."/>
            <person name="Babiker R."/>
            <person name="Drula E."/>
            <person name="Ayuso-Fernandez I."/>
            <person name="Pacheco R."/>
            <person name="Padilla G."/>
            <person name="Ferreira P."/>
            <person name="Barriuso J."/>
            <person name="Kellner H."/>
            <person name="Castanera R."/>
            <person name="Alfaro M."/>
            <person name="Ramirez L."/>
            <person name="Pisabarro A.G."/>
            <person name="Kuo A."/>
            <person name="Tritt A."/>
            <person name="Lipzen A."/>
            <person name="He G."/>
            <person name="Yan M."/>
            <person name="Ng V."/>
            <person name="Cullen D."/>
            <person name="Martin F."/>
            <person name="Rosso M.-N."/>
            <person name="Henrissat B."/>
            <person name="Hibbett D."/>
            <person name="Martinez A.T."/>
            <person name="Grigoriev I.V."/>
        </authorList>
    </citation>
    <scope>NUCLEOTIDE SEQUENCE</scope>
    <source>
        <strain evidence="2">CIRM-BRFM 674</strain>
    </source>
</reference>
<proteinExistence type="predicted"/>
<dbReference type="OrthoDB" id="2954877at2759"/>
<dbReference type="GO" id="GO:0005524">
    <property type="term" value="F:ATP binding"/>
    <property type="evidence" value="ECO:0007669"/>
    <property type="project" value="InterPro"/>
</dbReference>
<dbReference type="AlphaFoldDB" id="A0A9P5YZJ6"/>
<accession>A0A9P5YZJ6</accession>
<dbReference type="GO" id="GO:0004672">
    <property type="term" value="F:protein kinase activity"/>
    <property type="evidence" value="ECO:0007669"/>
    <property type="project" value="InterPro"/>
</dbReference>
<dbReference type="Gene3D" id="1.10.510.10">
    <property type="entry name" value="Transferase(Phosphotransferase) domain 1"/>
    <property type="match status" value="1"/>
</dbReference>
<evidence type="ECO:0000259" key="1">
    <source>
        <dbReference type="PROSITE" id="PS50011"/>
    </source>
</evidence>
<dbReference type="PROSITE" id="PS50011">
    <property type="entry name" value="PROTEIN_KINASE_DOM"/>
    <property type="match status" value="1"/>
</dbReference>
<dbReference type="InterPro" id="IPR000719">
    <property type="entry name" value="Prot_kinase_dom"/>
</dbReference>
<evidence type="ECO:0000313" key="3">
    <source>
        <dbReference type="Proteomes" id="UP000807469"/>
    </source>
</evidence>
<evidence type="ECO:0000313" key="2">
    <source>
        <dbReference type="EMBL" id="KAF9478091.1"/>
    </source>
</evidence>
<dbReference type="EMBL" id="MU155243">
    <property type="protein sequence ID" value="KAF9478091.1"/>
    <property type="molecule type" value="Genomic_DNA"/>
</dbReference>
<protein>
    <recommendedName>
        <fullName evidence="1">Protein kinase domain-containing protein</fullName>
    </recommendedName>
</protein>
<gene>
    <name evidence="2" type="ORF">BDN70DRAFT_944532</name>
</gene>
<feature type="domain" description="Protein kinase" evidence="1">
    <location>
        <begin position="35"/>
        <end position="337"/>
    </location>
</feature>
<dbReference type="SUPFAM" id="SSF56112">
    <property type="entry name" value="Protein kinase-like (PK-like)"/>
    <property type="match status" value="1"/>
</dbReference>
<keyword evidence="3" id="KW-1185">Reference proteome</keyword>
<name>A0A9P5YZJ6_9AGAR</name>
<organism evidence="2 3">
    <name type="scientific">Pholiota conissans</name>
    <dbReference type="NCBI Taxonomy" id="109636"/>
    <lineage>
        <taxon>Eukaryota</taxon>
        <taxon>Fungi</taxon>
        <taxon>Dikarya</taxon>
        <taxon>Basidiomycota</taxon>
        <taxon>Agaricomycotina</taxon>
        <taxon>Agaricomycetes</taxon>
        <taxon>Agaricomycetidae</taxon>
        <taxon>Agaricales</taxon>
        <taxon>Agaricineae</taxon>
        <taxon>Strophariaceae</taxon>
        <taxon>Pholiota</taxon>
    </lineage>
</organism>
<dbReference type="Proteomes" id="UP000807469">
    <property type="component" value="Unassembled WGS sequence"/>
</dbReference>
<dbReference type="InterPro" id="IPR011009">
    <property type="entry name" value="Kinase-like_dom_sf"/>
</dbReference>
<sequence>MLNFRLSRRLKFPSYWPTMGVDPKQPKQRLSPTPYTLENLTAAGSHSFVAKDSLYVGPERWSQVYGGSLSLPNAKVQNDLVLKIFNSSLLPFANIDANSEDWKISGPQHISHNSYRYTDELMAWAEVHAYSKLVSLQGTVVPRLVGAFMVQYPESDEEHIAIAMTRIRGNSFMDRCRKLGCEIDGDERWYPLALELMRRIYDIHQLGIIGLDIRDENIFVVDAPDAASSPSIKLFDFGFSRPNQFEDPEDKKKHAVAFITMKDVGGLTTLLLDTCGGDSGRPEWLVENGFTLEYRQRRWDFFQWIRREHPEEPFLSEWWDKYLSRTLPPPETGASFF</sequence>
<comment type="caution">
    <text evidence="2">The sequence shown here is derived from an EMBL/GenBank/DDBJ whole genome shotgun (WGS) entry which is preliminary data.</text>
</comment>